<dbReference type="EMBL" id="HE965806">
    <property type="protein sequence ID" value="CCJ54706.1"/>
    <property type="molecule type" value="Genomic_DNA"/>
</dbReference>
<feature type="chain" id="PRO_5002189991" evidence="2">
    <location>
        <begin position="25"/>
        <end position="325"/>
    </location>
</feature>
<dbReference type="AlphaFoldDB" id="A0A0C6P4K2"/>
<dbReference type="PANTHER" id="PTHR42928">
    <property type="entry name" value="TRICARBOXYLATE-BINDING PROTEIN"/>
    <property type="match status" value="1"/>
</dbReference>
<keyword evidence="2" id="KW-0732">Signal</keyword>
<feature type="signal peptide" evidence="2">
    <location>
        <begin position="1"/>
        <end position="24"/>
    </location>
</feature>
<dbReference type="Pfam" id="PF03401">
    <property type="entry name" value="TctC"/>
    <property type="match status" value="1"/>
</dbReference>
<dbReference type="CDD" id="cd07012">
    <property type="entry name" value="PBP2_Bug_TTT"/>
    <property type="match status" value="1"/>
</dbReference>
<organism evidence="3 4">
    <name type="scientific">Bordetella bronchiseptica 253</name>
    <dbReference type="NCBI Taxonomy" id="568707"/>
    <lineage>
        <taxon>Bacteria</taxon>
        <taxon>Pseudomonadati</taxon>
        <taxon>Pseudomonadota</taxon>
        <taxon>Betaproteobacteria</taxon>
        <taxon>Burkholderiales</taxon>
        <taxon>Alcaligenaceae</taxon>
        <taxon>Bordetella</taxon>
    </lineage>
</organism>
<accession>A0A0C6P4K2</accession>
<dbReference type="PANTHER" id="PTHR42928:SF5">
    <property type="entry name" value="BLR1237 PROTEIN"/>
    <property type="match status" value="1"/>
</dbReference>
<dbReference type="Gene3D" id="3.40.190.150">
    <property type="entry name" value="Bordetella uptake gene, domain 1"/>
    <property type="match status" value="1"/>
</dbReference>
<dbReference type="SUPFAM" id="SSF53850">
    <property type="entry name" value="Periplasmic binding protein-like II"/>
    <property type="match status" value="1"/>
</dbReference>
<gene>
    <name evidence="3" type="ORF">BN112_2789</name>
</gene>
<comment type="similarity">
    <text evidence="1">Belongs to the UPF0065 (bug) family.</text>
</comment>
<reference evidence="3 4" key="1">
    <citation type="journal article" date="2012" name="BMC Genomics">
        <title>Comparative genomics of the classical Bordetella subspecies: the evolution and exchange of virulence-associated diversity amongst closely related pathogens.</title>
        <authorList>
            <person name="Park J."/>
            <person name="Zhang Y."/>
            <person name="Buboltz A.M."/>
            <person name="Zhang X."/>
            <person name="Schuster S.C."/>
            <person name="Ahuja U."/>
            <person name="Liu M."/>
            <person name="Miller J.F."/>
            <person name="Sebaihia M."/>
            <person name="Bentley S.D."/>
            <person name="Parkhill J."/>
            <person name="Harvill E.T."/>
        </authorList>
    </citation>
    <scope>NUCLEOTIDE SEQUENCE [LARGE SCALE GENOMIC DNA]</scope>
    <source>
        <strain evidence="3 4">253</strain>
    </source>
</reference>
<dbReference type="InterPro" id="IPR042100">
    <property type="entry name" value="Bug_dom1"/>
</dbReference>
<dbReference type="HOGENOM" id="CLU_045683_0_0_4"/>
<evidence type="ECO:0000313" key="4">
    <source>
        <dbReference type="Proteomes" id="UP000007564"/>
    </source>
</evidence>
<dbReference type="Gene3D" id="3.40.190.10">
    <property type="entry name" value="Periplasmic binding protein-like II"/>
    <property type="match status" value="1"/>
</dbReference>
<evidence type="ECO:0000256" key="1">
    <source>
        <dbReference type="ARBA" id="ARBA00006987"/>
    </source>
</evidence>
<name>A0A0C6P4K2_BORBO</name>
<dbReference type="Proteomes" id="UP000007564">
    <property type="component" value="Chromosome"/>
</dbReference>
<sequence>MKSLFRSLSAATLALAVVAPQALAQDAYPTRPIRIVVPYPAGSALESVARTVSQTYNDNLGQPAVIMNKPGGSGIIGTQEVARAQPDGYTLLLGTNQTHGANSALYPNLPYDALGDFTPIAGLARMQHVLVVRKNLGVDSVRGLIELASKPGANLNVGSSGNGSASHLVAEMFMRSADVKMAHIPYKGSGEVAQGLLGGFVDVSFATLPSVLPFIKDGSIVALAVASKDRAPQLDSLPTLAQEGVRDVEADAWTALFAPAGTPPAVLAKVSAVTIDAFKDPGVVEKIAATGFVPEVSDGAAFKAFLAQDMQRWADVIKAANVKLD</sequence>
<dbReference type="PIRSF" id="PIRSF017082">
    <property type="entry name" value="YflP"/>
    <property type="match status" value="1"/>
</dbReference>
<evidence type="ECO:0000256" key="2">
    <source>
        <dbReference type="SAM" id="SignalP"/>
    </source>
</evidence>
<protein>
    <submittedName>
        <fullName evidence="3">Putative exported protein</fullName>
    </submittedName>
</protein>
<dbReference type="OrthoDB" id="5171643at2"/>
<evidence type="ECO:0000313" key="3">
    <source>
        <dbReference type="EMBL" id="CCJ54706.1"/>
    </source>
</evidence>
<dbReference type="RefSeq" id="WP_003808043.1">
    <property type="nucleotide sequence ID" value="NC_019382.1"/>
</dbReference>
<dbReference type="InterPro" id="IPR005064">
    <property type="entry name" value="BUG"/>
</dbReference>
<proteinExistence type="inferred from homology"/>
<dbReference type="KEGG" id="bbh:BN112_2789"/>